<organism evidence="1 2">
    <name type="scientific">Mycetohabitans rhizoxinica (strain DSM 19002 / CIP 109453 / HKI 454)</name>
    <name type="common">Paraburkholderia rhizoxinica</name>
    <dbReference type="NCBI Taxonomy" id="882378"/>
    <lineage>
        <taxon>Bacteria</taxon>
        <taxon>Pseudomonadati</taxon>
        <taxon>Pseudomonadota</taxon>
        <taxon>Betaproteobacteria</taxon>
        <taxon>Burkholderiales</taxon>
        <taxon>Burkholderiaceae</taxon>
        <taxon>Mycetohabitans</taxon>
    </lineage>
</organism>
<protein>
    <submittedName>
        <fullName evidence="1">Uncharacterized protein</fullName>
    </submittedName>
</protein>
<name>E5AP44_MYCRK</name>
<dbReference type="KEGG" id="brh:RBRH_01101"/>
<dbReference type="Proteomes" id="UP000007437">
    <property type="component" value="Chromosome"/>
</dbReference>
<evidence type="ECO:0000313" key="2">
    <source>
        <dbReference type="Proteomes" id="UP000007437"/>
    </source>
</evidence>
<accession>E5AP44</accession>
<dbReference type="HOGENOM" id="CLU_3041309_0_0_4"/>
<evidence type="ECO:0000313" key="1">
    <source>
        <dbReference type="EMBL" id="CBW74376.1"/>
    </source>
</evidence>
<sequence>MQQYRFGSAPFRHGALKRVKRVVFQIFRYPPESQSLWQGEADWIRMPEGGWLSD</sequence>
<gene>
    <name evidence="1" type="ordered locus">RBRH_01101</name>
</gene>
<reference evidence="1 2" key="1">
    <citation type="journal article" date="2011" name="J. Bacteriol.">
        <title>Complete genome sequence of Burkholderia rhizoxinica, an endosymbiont of Rhizopus microsporus.</title>
        <authorList>
            <person name="Lackner G."/>
            <person name="Moebius N."/>
            <person name="Partida-Martinez L."/>
            <person name="Hertweck C."/>
        </authorList>
    </citation>
    <scope>NUCLEOTIDE SEQUENCE [LARGE SCALE GENOMIC DNA]</scope>
    <source>
        <strain evidence="2">DSM 19002 / CIP 109453 / HKI 454</strain>
    </source>
</reference>
<dbReference type="STRING" id="882378.RBRH_01101"/>
<dbReference type="EMBL" id="FR687359">
    <property type="protein sequence ID" value="CBW74376.1"/>
    <property type="molecule type" value="Genomic_DNA"/>
</dbReference>
<dbReference type="AlphaFoldDB" id="E5AP44"/>
<proteinExistence type="predicted"/>